<evidence type="ECO:0000313" key="8">
    <source>
        <dbReference type="EMBL" id="KAF6239544.1"/>
    </source>
</evidence>
<evidence type="ECO:0000256" key="7">
    <source>
        <dbReference type="SAM" id="MobiDB-lite"/>
    </source>
</evidence>
<dbReference type="GO" id="GO:0005737">
    <property type="term" value="C:cytoplasm"/>
    <property type="evidence" value="ECO:0007669"/>
    <property type="project" value="UniProtKB-SubCell"/>
</dbReference>
<evidence type="ECO:0000256" key="2">
    <source>
        <dbReference type="ARBA" id="ARBA00004496"/>
    </source>
</evidence>
<comment type="subcellular location">
    <subcellularLocation>
        <location evidence="2">Cytoplasm</location>
    </subcellularLocation>
</comment>
<dbReference type="Proteomes" id="UP000578531">
    <property type="component" value="Unassembled WGS sequence"/>
</dbReference>
<gene>
    <name evidence="8" type="ORF">HO173_002088</name>
</gene>
<dbReference type="GeneID" id="59283762"/>
<evidence type="ECO:0000256" key="6">
    <source>
        <dbReference type="ARBA" id="ARBA00029995"/>
    </source>
</evidence>
<reference evidence="8 9" key="1">
    <citation type="journal article" date="2020" name="Genomics">
        <title>Complete, high-quality genomes from long-read metagenomic sequencing of two wolf lichen thalli reveals enigmatic genome architecture.</title>
        <authorList>
            <person name="McKenzie S.K."/>
            <person name="Walston R.F."/>
            <person name="Allen J.L."/>
        </authorList>
    </citation>
    <scope>NUCLEOTIDE SEQUENCE [LARGE SCALE GENOMIC DNA]</scope>
    <source>
        <strain evidence="8">WasteWater2</strain>
    </source>
</reference>
<dbReference type="PANTHER" id="PTHR39145">
    <property type="entry name" value="BIOGENESIS OF LYSOSOME-RELATED ORGANELLES COMPLEX 1 SUBUNIT CNL1"/>
    <property type="match status" value="1"/>
</dbReference>
<evidence type="ECO:0000313" key="9">
    <source>
        <dbReference type="Proteomes" id="UP000578531"/>
    </source>
</evidence>
<proteinExistence type="inferred from homology"/>
<feature type="compositionally biased region" description="Low complexity" evidence="7">
    <location>
        <begin position="96"/>
        <end position="121"/>
    </location>
</feature>
<dbReference type="RefSeq" id="XP_037168819.1">
    <property type="nucleotide sequence ID" value="XM_037304024.1"/>
</dbReference>
<evidence type="ECO:0000256" key="3">
    <source>
        <dbReference type="ARBA" id="ARBA00007289"/>
    </source>
</evidence>
<name>A0A8H6L8K4_9LECA</name>
<evidence type="ECO:0000256" key="1">
    <source>
        <dbReference type="ARBA" id="ARBA00003807"/>
    </source>
</evidence>
<protein>
    <recommendedName>
        <fullName evidence="4">Biogenesis of lysosome-related organelles complex 1 subunit CNL1</fullName>
    </recommendedName>
    <alternativeName>
        <fullName evidence="6">CNO-like protein 1</fullName>
    </alternativeName>
</protein>
<dbReference type="PANTHER" id="PTHR39145:SF1">
    <property type="entry name" value="BIOGENESIS OF LYSOSOME-RELATED ORGANELLES COMPLEX 1 SUBUNIT CNL1"/>
    <property type="match status" value="1"/>
</dbReference>
<dbReference type="OrthoDB" id="5424991at2759"/>
<feature type="region of interest" description="Disordered" evidence="7">
    <location>
        <begin position="81"/>
        <end position="125"/>
    </location>
</feature>
<dbReference type="GO" id="GO:0007032">
    <property type="term" value="P:endosome organization"/>
    <property type="evidence" value="ECO:0007669"/>
    <property type="project" value="TreeGrafter"/>
</dbReference>
<comment type="caution">
    <text evidence="8">The sequence shown here is derived from an EMBL/GenBank/DDBJ whole genome shotgun (WGS) entry which is preliminary data.</text>
</comment>
<comment type="similarity">
    <text evidence="3">Belongs to the BLOC1S4 family.</text>
</comment>
<accession>A0A8H6L8K4</accession>
<keyword evidence="5" id="KW-0963">Cytoplasm</keyword>
<evidence type="ECO:0000256" key="4">
    <source>
        <dbReference type="ARBA" id="ARBA00014971"/>
    </source>
</evidence>
<organism evidence="8 9">
    <name type="scientific">Letharia columbiana</name>
    <dbReference type="NCBI Taxonomy" id="112416"/>
    <lineage>
        <taxon>Eukaryota</taxon>
        <taxon>Fungi</taxon>
        <taxon>Dikarya</taxon>
        <taxon>Ascomycota</taxon>
        <taxon>Pezizomycotina</taxon>
        <taxon>Lecanoromycetes</taxon>
        <taxon>OSLEUM clade</taxon>
        <taxon>Lecanoromycetidae</taxon>
        <taxon>Lecanorales</taxon>
        <taxon>Lecanorineae</taxon>
        <taxon>Parmeliaceae</taxon>
        <taxon>Letharia</taxon>
    </lineage>
</organism>
<sequence>MVSKGLSSHSRQPYKPDDWISLRVAPLHDAQPSDLLYCPTTYWRISKANQHTPPSSSSSLSFQPPYNASGLQVTAPKQHIALSSGSSSAAPHYAHSTTSSRGRGHARSSASTSRAASAASSGQGGGGRLLLDAGSLAVLGSHFERLMGAIQSRVNHLTAQTQRSTLHQSSRAQSSIAAADAEIARFRDILRQIDDLETEFDKVRHIRDIVKGFRARVEGLERRVDGRGTAVRGRR</sequence>
<dbReference type="EMBL" id="JACCJC010000005">
    <property type="protein sequence ID" value="KAF6239544.1"/>
    <property type="molecule type" value="Genomic_DNA"/>
</dbReference>
<comment type="function">
    <text evidence="1">Component of the biogenesis of lysosome-related organelles complex-1 (BLOC-1), a complex that is involved in endosomal cargo sorting.</text>
</comment>
<keyword evidence="9" id="KW-1185">Reference proteome</keyword>
<evidence type="ECO:0000256" key="5">
    <source>
        <dbReference type="ARBA" id="ARBA00022490"/>
    </source>
</evidence>
<dbReference type="GO" id="GO:0031083">
    <property type="term" value="C:BLOC-1 complex"/>
    <property type="evidence" value="ECO:0007669"/>
    <property type="project" value="InterPro"/>
</dbReference>
<dbReference type="AlphaFoldDB" id="A0A8H6L8K4"/>
<dbReference type="InterPro" id="IPR034455">
    <property type="entry name" value="CNL1"/>
</dbReference>